<name>A0A843W7H3_COLES</name>
<comment type="similarity">
    <text evidence="1">Belongs to the 'GDSL' lipolytic enzyme family.</text>
</comment>
<evidence type="ECO:0008006" key="5">
    <source>
        <dbReference type="Google" id="ProtNLM"/>
    </source>
</evidence>
<dbReference type="InterPro" id="IPR001087">
    <property type="entry name" value="GDSL"/>
</dbReference>
<dbReference type="PANTHER" id="PTHR45642:SF3">
    <property type="entry name" value="OS09G0540400 PROTEIN"/>
    <property type="match status" value="1"/>
</dbReference>
<sequence length="378" mass="41874">MATVACSYTHAIALLHCLLFFSIPQAQQPQVPPSALNQKPCNTVSAIFVFGDSTVDPGNNNYLATPLKSNFPPYGRDFLGHLATGRFTNGRLATDFLASYLGLKDQVPPYLDWTLGASELETGVSFASAGSGYDLLTAQISGVIPVLHQLDYFKDYLAKLDLLMGRRRSQDLIRQAVFVVSAGTNDFVVNYLSVPIRQQRFNLQDYQNFLLHNIRDFLQFEEFDQQGLEELGAQKIVVVGLPPMGCLPIVITLNWKGGFGDRGCIQAYNALSRDFNEKLQIELRYLQSRFAADGGQILYANIYDPLINLILSPSKFGFADAANGCCGTGLVEAALLCNLKSIVCSDASKYVFWDSIHPTEKTYFIVFNSLRQLIDRAC</sequence>
<dbReference type="EMBL" id="NMUH01002577">
    <property type="protein sequence ID" value="MQM00865.1"/>
    <property type="molecule type" value="Genomic_DNA"/>
</dbReference>
<dbReference type="AlphaFoldDB" id="A0A843W7H3"/>
<comment type="caution">
    <text evidence="3">The sequence shown here is derived from an EMBL/GenBank/DDBJ whole genome shotgun (WGS) entry which is preliminary data.</text>
</comment>
<dbReference type="InterPro" id="IPR036514">
    <property type="entry name" value="SGNH_hydro_sf"/>
</dbReference>
<dbReference type="SUPFAM" id="SSF52266">
    <property type="entry name" value="SGNH hydrolase"/>
    <property type="match status" value="1"/>
</dbReference>
<dbReference type="CDD" id="cd01837">
    <property type="entry name" value="SGNH_plant_lipase_like"/>
    <property type="match status" value="1"/>
</dbReference>
<proteinExistence type="inferred from homology"/>
<keyword evidence="4" id="KW-1185">Reference proteome</keyword>
<accession>A0A843W7H3</accession>
<evidence type="ECO:0000256" key="2">
    <source>
        <dbReference type="SAM" id="SignalP"/>
    </source>
</evidence>
<gene>
    <name evidence="3" type="ORF">Taro_033609</name>
</gene>
<feature type="chain" id="PRO_5032403014" description="GDSL esterase/lipase" evidence="2">
    <location>
        <begin position="27"/>
        <end position="378"/>
    </location>
</feature>
<dbReference type="InterPro" id="IPR050592">
    <property type="entry name" value="GDSL_lipolytic_enzyme"/>
</dbReference>
<dbReference type="OrthoDB" id="1600564at2759"/>
<dbReference type="Gene3D" id="3.40.50.1110">
    <property type="entry name" value="SGNH hydrolase"/>
    <property type="match status" value="1"/>
</dbReference>
<feature type="signal peptide" evidence="2">
    <location>
        <begin position="1"/>
        <end position="26"/>
    </location>
</feature>
<evidence type="ECO:0000256" key="1">
    <source>
        <dbReference type="ARBA" id="ARBA00008668"/>
    </source>
</evidence>
<protein>
    <recommendedName>
        <fullName evidence="5">GDSL esterase/lipase</fullName>
    </recommendedName>
</protein>
<dbReference type="PANTHER" id="PTHR45642">
    <property type="entry name" value="GDSL ESTERASE/LIPASE EXL3"/>
    <property type="match status" value="1"/>
</dbReference>
<dbReference type="Pfam" id="PF00657">
    <property type="entry name" value="Lipase_GDSL"/>
    <property type="match status" value="1"/>
</dbReference>
<dbReference type="Proteomes" id="UP000652761">
    <property type="component" value="Unassembled WGS sequence"/>
</dbReference>
<evidence type="ECO:0000313" key="3">
    <source>
        <dbReference type="EMBL" id="MQM00865.1"/>
    </source>
</evidence>
<keyword evidence="2" id="KW-0732">Signal</keyword>
<evidence type="ECO:0000313" key="4">
    <source>
        <dbReference type="Proteomes" id="UP000652761"/>
    </source>
</evidence>
<dbReference type="InterPro" id="IPR035669">
    <property type="entry name" value="SGNH_plant_lipase-like"/>
</dbReference>
<organism evidence="3 4">
    <name type="scientific">Colocasia esculenta</name>
    <name type="common">Wild taro</name>
    <name type="synonym">Arum esculentum</name>
    <dbReference type="NCBI Taxonomy" id="4460"/>
    <lineage>
        <taxon>Eukaryota</taxon>
        <taxon>Viridiplantae</taxon>
        <taxon>Streptophyta</taxon>
        <taxon>Embryophyta</taxon>
        <taxon>Tracheophyta</taxon>
        <taxon>Spermatophyta</taxon>
        <taxon>Magnoliopsida</taxon>
        <taxon>Liliopsida</taxon>
        <taxon>Araceae</taxon>
        <taxon>Aroideae</taxon>
        <taxon>Colocasieae</taxon>
        <taxon>Colocasia</taxon>
    </lineage>
</organism>
<reference evidence="3" key="1">
    <citation type="submission" date="2017-07" db="EMBL/GenBank/DDBJ databases">
        <title>Taro Niue Genome Assembly and Annotation.</title>
        <authorList>
            <person name="Atibalentja N."/>
            <person name="Keating K."/>
            <person name="Fields C.J."/>
        </authorList>
    </citation>
    <scope>NUCLEOTIDE SEQUENCE</scope>
    <source>
        <strain evidence="3">Niue_2</strain>
        <tissue evidence="3">Leaf</tissue>
    </source>
</reference>
<dbReference type="GO" id="GO:0016788">
    <property type="term" value="F:hydrolase activity, acting on ester bonds"/>
    <property type="evidence" value="ECO:0007669"/>
    <property type="project" value="InterPro"/>
</dbReference>